<dbReference type="RefSeq" id="WP_206561516.1">
    <property type="nucleotide sequence ID" value="NZ_JAFKCZ010000012.1"/>
</dbReference>
<evidence type="ECO:0000313" key="1">
    <source>
        <dbReference type="EMBL" id="MBN7798065.1"/>
    </source>
</evidence>
<keyword evidence="2" id="KW-1185">Reference proteome</keyword>
<dbReference type="AlphaFoldDB" id="A0A939DGV3"/>
<name>A0A939DGV3_9GAMM</name>
<dbReference type="EMBL" id="JAFKCZ010000012">
    <property type="protein sequence ID" value="MBN7798065.1"/>
    <property type="molecule type" value="Genomic_DNA"/>
</dbReference>
<gene>
    <name evidence="1" type="ORF">JYP50_15760</name>
</gene>
<reference evidence="1" key="1">
    <citation type="submission" date="2021-02" db="EMBL/GenBank/DDBJ databases">
        <title>PHA producing bacteria isolated from coastal sediment in Guangdong, Shenzhen.</title>
        <authorList>
            <person name="Zheng W."/>
            <person name="Yu S."/>
            <person name="Huang Y."/>
        </authorList>
    </citation>
    <scope>NUCLEOTIDE SEQUENCE</scope>
    <source>
        <strain evidence="1">TN14-10</strain>
    </source>
</reference>
<accession>A0A939DGV3</accession>
<comment type="caution">
    <text evidence="1">The sequence shown here is derived from an EMBL/GenBank/DDBJ whole genome shotgun (WGS) entry which is preliminary data.</text>
</comment>
<proteinExistence type="predicted"/>
<evidence type="ECO:0000313" key="2">
    <source>
        <dbReference type="Proteomes" id="UP000664303"/>
    </source>
</evidence>
<protein>
    <submittedName>
        <fullName evidence="1">Uncharacterized protein</fullName>
    </submittedName>
</protein>
<dbReference type="Proteomes" id="UP000664303">
    <property type="component" value="Unassembled WGS sequence"/>
</dbReference>
<sequence>MALARTAASQTGEVDRGTLELRELGSAYAHLISFAAEPEISASRFSIDNDSNGAIDQDIDVIKLPLYREFELEGRRSKAYLQAAFSALSYTEEGRVDFPALALPPVELDAEWQAYSAVIEAGLVMPLGGGFFLAPGLGLGGTRIDNETTITGEPLGPALEALLSGVVIDWQSSAYIGRANIGLLYREKWGSIKVRGAAHFVYSYVESFNESKGFAPFDAHNGSVSVKLDLAKPLAIKIGDDPLYLIGHGAATSFVGAPREVLNFDHFFELGASLGYRQVALGIQAVLGPDVDGLSIVFDYGF</sequence>
<organism evidence="1 2">
    <name type="scientific">Parahaliea mediterranea</name>
    <dbReference type="NCBI Taxonomy" id="651086"/>
    <lineage>
        <taxon>Bacteria</taxon>
        <taxon>Pseudomonadati</taxon>
        <taxon>Pseudomonadota</taxon>
        <taxon>Gammaproteobacteria</taxon>
        <taxon>Cellvibrionales</taxon>
        <taxon>Halieaceae</taxon>
        <taxon>Parahaliea</taxon>
    </lineage>
</organism>